<keyword evidence="1" id="KW-0472">Membrane</keyword>
<dbReference type="EMBL" id="CAEZUL010000001">
    <property type="protein sequence ID" value="CAB4588428.1"/>
    <property type="molecule type" value="Genomic_DNA"/>
</dbReference>
<dbReference type="AlphaFoldDB" id="A0A6J6H3M9"/>
<keyword evidence="1" id="KW-1133">Transmembrane helix</keyword>
<dbReference type="EMBL" id="CAEZUZ010000006">
    <property type="protein sequence ID" value="CAB4607676.1"/>
    <property type="molecule type" value="Genomic_DNA"/>
</dbReference>
<protein>
    <submittedName>
        <fullName evidence="3">Unannotated protein</fullName>
    </submittedName>
</protein>
<reference evidence="3" key="1">
    <citation type="submission" date="2020-05" db="EMBL/GenBank/DDBJ databases">
        <authorList>
            <person name="Chiriac C."/>
            <person name="Salcher M."/>
            <person name="Ghai R."/>
            <person name="Kavagutti S V."/>
        </authorList>
    </citation>
    <scope>NUCLEOTIDE SEQUENCE</scope>
</reference>
<accession>A0A6J6H3M9</accession>
<proteinExistence type="predicted"/>
<sequence length="61" mass="6232">MTAISHPQHDAPISGAPLNFSRRTAKAGIAIILMVTALLGAASLAFGTNSDAIDATELNAR</sequence>
<keyword evidence="1" id="KW-0812">Transmembrane</keyword>
<evidence type="ECO:0000256" key="1">
    <source>
        <dbReference type="SAM" id="Phobius"/>
    </source>
</evidence>
<name>A0A6J6H3M9_9ZZZZ</name>
<evidence type="ECO:0000313" key="3">
    <source>
        <dbReference type="EMBL" id="CAB4607676.1"/>
    </source>
</evidence>
<feature type="transmembrane region" description="Helical" evidence="1">
    <location>
        <begin position="27"/>
        <end position="46"/>
    </location>
</feature>
<gene>
    <name evidence="2" type="ORF">UFOPK1808_00004</name>
    <name evidence="3" type="ORF">UFOPK1889_00084</name>
</gene>
<organism evidence="3">
    <name type="scientific">freshwater metagenome</name>
    <dbReference type="NCBI Taxonomy" id="449393"/>
    <lineage>
        <taxon>unclassified sequences</taxon>
        <taxon>metagenomes</taxon>
        <taxon>ecological metagenomes</taxon>
    </lineage>
</organism>
<evidence type="ECO:0000313" key="2">
    <source>
        <dbReference type="EMBL" id="CAB4588428.1"/>
    </source>
</evidence>